<dbReference type="OrthoDB" id="3217476at2"/>
<reference evidence="2" key="1">
    <citation type="submission" date="2016-07" db="EMBL/GenBank/DDBJ databases">
        <title>Sequence Frankia sp. strain CcI1.17.</title>
        <authorList>
            <person name="Ghodhbane-Gtari F."/>
            <person name="Swanson E."/>
            <person name="Gueddou A."/>
            <person name="Morris K."/>
            <person name="Hezbri K."/>
            <person name="Ktari A."/>
            <person name="Nouioui I."/>
            <person name="Abebe-Akele F."/>
            <person name="Simpson S."/>
            <person name="Thomas K."/>
            <person name="Gtari M."/>
            <person name="Tisa L.S."/>
            <person name="Hurst S."/>
        </authorList>
    </citation>
    <scope>NUCLEOTIDE SEQUENCE [LARGE SCALE GENOMIC DNA]</scope>
    <source>
        <strain evidence="2">Cc1.17</strain>
    </source>
</reference>
<organism evidence="1 2">
    <name type="scientific">Parafrankia colletiae</name>
    <dbReference type="NCBI Taxonomy" id="573497"/>
    <lineage>
        <taxon>Bacteria</taxon>
        <taxon>Bacillati</taxon>
        <taxon>Actinomycetota</taxon>
        <taxon>Actinomycetes</taxon>
        <taxon>Frankiales</taxon>
        <taxon>Frankiaceae</taxon>
        <taxon>Parafrankia</taxon>
    </lineage>
</organism>
<protein>
    <recommendedName>
        <fullName evidence="3">Transposase, Mutator family</fullName>
    </recommendedName>
</protein>
<keyword evidence="2" id="KW-1185">Reference proteome</keyword>
<evidence type="ECO:0000313" key="2">
    <source>
        <dbReference type="Proteomes" id="UP000179627"/>
    </source>
</evidence>
<comment type="caution">
    <text evidence="1">The sequence shown here is derived from an EMBL/GenBank/DDBJ whole genome shotgun (WGS) entry which is preliminary data.</text>
</comment>
<proteinExistence type="predicted"/>
<evidence type="ECO:0008006" key="3">
    <source>
        <dbReference type="Google" id="ProtNLM"/>
    </source>
</evidence>
<dbReference type="AlphaFoldDB" id="A0A1S1QHZ3"/>
<accession>A0A1S1QHZ3</accession>
<name>A0A1S1QHZ3_9ACTN</name>
<gene>
    <name evidence="1" type="ORF">CC117_24395</name>
</gene>
<evidence type="ECO:0000313" key="1">
    <source>
        <dbReference type="EMBL" id="OHV32692.1"/>
    </source>
</evidence>
<dbReference type="RefSeq" id="WP_071087637.1">
    <property type="nucleotide sequence ID" value="NZ_MBLM01000137.1"/>
</dbReference>
<dbReference type="EMBL" id="MBLM01000137">
    <property type="protein sequence ID" value="OHV32692.1"/>
    <property type="molecule type" value="Genomic_DNA"/>
</dbReference>
<dbReference type="Proteomes" id="UP000179627">
    <property type="component" value="Unassembled WGS sequence"/>
</dbReference>
<sequence>MSLLASLLREFGDDDRDHMLTLIRTSIAEDLDAVAGGAAPARQVDVGTRSRRTRATTALA</sequence>